<comment type="caution">
    <text evidence="1">The sequence shown here is derived from an EMBL/GenBank/DDBJ whole genome shotgun (WGS) entry which is preliminary data.</text>
</comment>
<gene>
    <name evidence="1" type="ORF">Scep_007392</name>
</gene>
<reference evidence="1 2" key="1">
    <citation type="submission" date="2024-01" db="EMBL/GenBank/DDBJ databases">
        <title>Genome assemblies of Stephania.</title>
        <authorList>
            <person name="Yang L."/>
        </authorList>
    </citation>
    <scope>NUCLEOTIDE SEQUENCE [LARGE SCALE GENOMIC DNA]</scope>
    <source>
        <strain evidence="1">JXDWG</strain>
        <tissue evidence="1">Leaf</tissue>
    </source>
</reference>
<dbReference type="EMBL" id="JBBNAG010000003">
    <property type="protein sequence ID" value="KAK9148635.1"/>
    <property type="molecule type" value="Genomic_DNA"/>
</dbReference>
<protein>
    <submittedName>
        <fullName evidence="1">Uncharacterized protein</fullName>
    </submittedName>
</protein>
<evidence type="ECO:0000313" key="1">
    <source>
        <dbReference type="EMBL" id="KAK9148635.1"/>
    </source>
</evidence>
<keyword evidence="2" id="KW-1185">Reference proteome</keyword>
<proteinExistence type="predicted"/>
<accession>A0AAP0KCG3</accession>
<dbReference type="Proteomes" id="UP001419268">
    <property type="component" value="Unassembled WGS sequence"/>
</dbReference>
<sequence>MTMEVMILHNQRELNHFMNFDTMQNRYILDHPIDIAPPVLNNPFIMPPGNQVYPNHEEYVVATPC</sequence>
<evidence type="ECO:0000313" key="2">
    <source>
        <dbReference type="Proteomes" id="UP001419268"/>
    </source>
</evidence>
<dbReference type="AlphaFoldDB" id="A0AAP0KCG3"/>
<name>A0AAP0KCG3_9MAGN</name>
<organism evidence="1 2">
    <name type="scientific">Stephania cephalantha</name>
    <dbReference type="NCBI Taxonomy" id="152367"/>
    <lineage>
        <taxon>Eukaryota</taxon>
        <taxon>Viridiplantae</taxon>
        <taxon>Streptophyta</taxon>
        <taxon>Embryophyta</taxon>
        <taxon>Tracheophyta</taxon>
        <taxon>Spermatophyta</taxon>
        <taxon>Magnoliopsida</taxon>
        <taxon>Ranunculales</taxon>
        <taxon>Menispermaceae</taxon>
        <taxon>Menispermoideae</taxon>
        <taxon>Cissampelideae</taxon>
        <taxon>Stephania</taxon>
    </lineage>
</organism>